<dbReference type="Pfam" id="PF14292">
    <property type="entry name" value="SusE"/>
    <property type="match status" value="1"/>
</dbReference>
<dbReference type="KEGG" id="bun:Bun01g_19200"/>
<dbReference type="PROSITE" id="PS51257">
    <property type="entry name" value="PROKAR_LIPOPROTEIN"/>
    <property type="match status" value="1"/>
</dbReference>
<dbReference type="InterPro" id="IPR025970">
    <property type="entry name" value="SusE"/>
</dbReference>
<name>A0A4Y1VHF8_BACUN</name>
<dbReference type="CDD" id="cd12967">
    <property type="entry name" value="CBM_SusE-F_like_u1"/>
    <property type="match status" value="1"/>
</dbReference>
<reference evidence="2 3" key="1">
    <citation type="submission" date="2019-06" db="EMBL/GenBank/DDBJ databases">
        <title>Complete genome sequence of Bacteroides uniformis NBRC 113350.</title>
        <authorList>
            <person name="Miura T."/>
            <person name="Furukawa M."/>
            <person name="Shimamura M."/>
            <person name="Ohyama Y."/>
            <person name="Yamazoe A."/>
            <person name="Kawasaki H."/>
        </authorList>
    </citation>
    <scope>NUCLEOTIDE SEQUENCE [LARGE SCALE GENOMIC DNA]</scope>
    <source>
        <strain evidence="2 3">NBRC 113350</strain>
    </source>
</reference>
<sequence>MNDMKTKYIYLLLAGIFALMSCEEDATPILELKTAAALHALSQTDITITKDNKDAQFPEIAWDKADYGVSAVVNYVVTLTNTSTNKSIVIGETGDAKLAFTNSEMNSLLAKVGAYPGQTYDFTVSLVSEAYDAYTDAASNSITFKATPYDPNVDNITWKYAYVAVGYPDWDYTTAYLIGDPDGDGIYSGYANFDGAASYAIIDGADLTKVLAKDQQVTADGKGFIEITLDAEGKVTQSEKGLVWGVIGDATSSGWDKDTQMEYDTTTRLWTVVTPLLDKEFKFRANNDWGFNYGAEEGKLSELAGNLVAGGQNFKVVKASPYIITLNLTNAGKYTYSMEETTIELSSSAMTLPGSYQSGDGWKPEADDCYKVESAARDFKYTGTHYFPADTEFKFYDSGTWIGVVGDITWNEAKTSTTFVIGDGGNVKIEAAGYYRVGADTKKMVATLDKTGWEIIGDATPGGWDKGTLMDYDAETQKWSVTVTLGDGEMKFRWDAAWTINFGGSLGALTQDGGNIKVSAGTYTIVLDPEAKNATMTAN</sequence>
<dbReference type="Proteomes" id="UP000320533">
    <property type="component" value="Chromosome"/>
</dbReference>
<gene>
    <name evidence="2" type="ORF">Bun01g_19200</name>
</gene>
<accession>A0A4Y1VHF8</accession>
<evidence type="ECO:0000259" key="1">
    <source>
        <dbReference type="Pfam" id="PF14292"/>
    </source>
</evidence>
<dbReference type="EMBL" id="AP019724">
    <property type="protein sequence ID" value="BBK87550.1"/>
    <property type="molecule type" value="Genomic_DNA"/>
</dbReference>
<evidence type="ECO:0000313" key="2">
    <source>
        <dbReference type="EMBL" id="BBK87550.1"/>
    </source>
</evidence>
<feature type="domain" description="SusE outer membrane protein" evidence="1">
    <location>
        <begin position="29"/>
        <end position="125"/>
    </location>
</feature>
<evidence type="ECO:0000313" key="3">
    <source>
        <dbReference type="Proteomes" id="UP000320533"/>
    </source>
</evidence>
<dbReference type="CDD" id="cd12956">
    <property type="entry name" value="CBM_SusE-F_like"/>
    <property type="match status" value="1"/>
</dbReference>
<organism evidence="2 3">
    <name type="scientific">Bacteroides uniformis</name>
    <dbReference type="NCBI Taxonomy" id="820"/>
    <lineage>
        <taxon>Bacteria</taxon>
        <taxon>Pseudomonadati</taxon>
        <taxon>Bacteroidota</taxon>
        <taxon>Bacteroidia</taxon>
        <taxon>Bacteroidales</taxon>
        <taxon>Bacteroidaceae</taxon>
        <taxon>Bacteroides</taxon>
    </lineage>
</organism>
<protein>
    <recommendedName>
        <fullName evidence="1">SusE outer membrane protein domain-containing protein</fullName>
    </recommendedName>
</protein>
<proteinExistence type="predicted"/>
<dbReference type="Gene3D" id="2.60.40.3620">
    <property type="match status" value="3"/>
</dbReference>
<dbReference type="AlphaFoldDB" id="A0A4Y1VHF8"/>